<organism evidence="1 2">
    <name type="scientific">Ferrimonas sediminum</name>
    <dbReference type="NCBI Taxonomy" id="718193"/>
    <lineage>
        <taxon>Bacteria</taxon>
        <taxon>Pseudomonadati</taxon>
        <taxon>Pseudomonadota</taxon>
        <taxon>Gammaproteobacteria</taxon>
        <taxon>Alteromonadales</taxon>
        <taxon>Ferrimonadaceae</taxon>
        <taxon>Ferrimonas</taxon>
    </lineage>
</organism>
<accession>A0A1G8YR86</accession>
<name>A0A1G8YR86_9GAMM</name>
<protein>
    <submittedName>
        <fullName evidence="1">Uncharacterized protein</fullName>
    </submittedName>
</protein>
<dbReference type="Proteomes" id="UP000199527">
    <property type="component" value="Unassembled WGS sequence"/>
</dbReference>
<dbReference type="EMBL" id="FNEM01000018">
    <property type="protein sequence ID" value="SDK04924.1"/>
    <property type="molecule type" value="Genomic_DNA"/>
</dbReference>
<proteinExistence type="predicted"/>
<keyword evidence="2" id="KW-1185">Reference proteome</keyword>
<evidence type="ECO:0000313" key="1">
    <source>
        <dbReference type="EMBL" id="SDK04924.1"/>
    </source>
</evidence>
<evidence type="ECO:0000313" key="2">
    <source>
        <dbReference type="Proteomes" id="UP000199527"/>
    </source>
</evidence>
<reference evidence="2" key="1">
    <citation type="submission" date="2016-10" db="EMBL/GenBank/DDBJ databases">
        <authorList>
            <person name="Varghese N."/>
            <person name="Submissions S."/>
        </authorList>
    </citation>
    <scope>NUCLEOTIDE SEQUENCE [LARGE SCALE GENOMIC DNA]</scope>
    <source>
        <strain evidence="2">DSM 23317</strain>
    </source>
</reference>
<dbReference type="AlphaFoldDB" id="A0A1G8YR86"/>
<sequence>MEMQEYEEAYYQIQDEVAGELPVDLDEDAYLD</sequence>
<gene>
    <name evidence="1" type="ORF">SAMN04488540_11810</name>
</gene>